<evidence type="ECO:0000313" key="1">
    <source>
        <dbReference type="EMBL" id="KAE9398249.1"/>
    </source>
</evidence>
<evidence type="ECO:0000313" key="2">
    <source>
        <dbReference type="Proteomes" id="UP000799118"/>
    </source>
</evidence>
<proteinExistence type="predicted"/>
<keyword evidence="2" id="KW-1185">Reference proteome</keyword>
<dbReference type="Gene3D" id="1.10.520.10">
    <property type="match status" value="1"/>
</dbReference>
<accession>A0A6A4HI90</accession>
<gene>
    <name evidence="1" type="ORF">BT96DRAFT_1020251</name>
</gene>
<dbReference type="Proteomes" id="UP000799118">
    <property type="component" value="Unassembled WGS sequence"/>
</dbReference>
<protein>
    <submittedName>
        <fullName evidence="1">Uncharacterized protein</fullName>
    </submittedName>
</protein>
<dbReference type="AlphaFoldDB" id="A0A6A4HI90"/>
<dbReference type="InterPro" id="IPR010255">
    <property type="entry name" value="Haem_peroxidase_sf"/>
</dbReference>
<reference evidence="1" key="1">
    <citation type="journal article" date="2019" name="Environ. Microbiol.">
        <title>Fungal ecological strategies reflected in gene transcription - a case study of two litter decomposers.</title>
        <authorList>
            <person name="Barbi F."/>
            <person name="Kohler A."/>
            <person name="Barry K."/>
            <person name="Baskaran P."/>
            <person name="Daum C."/>
            <person name="Fauchery L."/>
            <person name="Ihrmark K."/>
            <person name="Kuo A."/>
            <person name="LaButti K."/>
            <person name="Lipzen A."/>
            <person name="Morin E."/>
            <person name="Grigoriev I.V."/>
            <person name="Henrissat B."/>
            <person name="Lindahl B."/>
            <person name="Martin F."/>
        </authorList>
    </citation>
    <scope>NUCLEOTIDE SEQUENCE</scope>
    <source>
        <strain evidence="1">JB14</strain>
    </source>
</reference>
<dbReference type="SUPFAM" id="SSF48113">
    <property type="entry name" value="Heme-dependent peroxidases"/>
    <property type="match status" value="1"/>
</dbReference>
<dbReference type="GO" id="GO:0006979">
    <property type="term" value="P:response to oxidative stress"/>
    <property type="evidence" value="ECO:0007669"/>
    <property type="project" value="InterPro"/>
</dbReference>
<organism evidence="1 2">
    <name type="scientific">Gymnopus androsaceus JB14</name>
    <dbReference type="NCBI Taxonomy" id="1447944"/>
    <lineage>
        <taxon>Eukaryota</taxon>
        <taxon>Fungi</taxon>
        <taxon>Dikarya</taxon>
        <taxon>Basidiomycota</taxon>
        <taxon>Agaricomycotina</taxon>
        <taxon>Agaricomycetes</taxon>
        <taxon>Agaricomycetidae</taxon>
        <taxon>Agaricales</taxon>
        <taxon>Marasmiineae</taxon>
        <taxon>Omphalotaceae</taxon>
        <taxon>Gymnopus</taxon>
    </lineage>
</organism>
<name>A0A6A4HI90_9AGAR</name>
<dbReference type="EMBL" id="ML769485">
    <property type="protein sequence ID" value="KAE9398249.1"/>
    <property type="molecule type" value="Genomic_DNA"/>
</dbReference>
<dbReference type="GO" id="GO:0020037">
    <property type="term" value="F:heme binding"/>
    <property type="evidence" value="ECO:0007669"/>
    <property type="project" value="InterPro"/>
</dbReference>
<dbReference type="GO" id="GO:0004601">
    <property type="term" value="F:peroxidase activity"/>
    <property type="evidence" value="ECO:0007669"/>
    <property type="project" value="InterPro"/>
</dbReference>
<dbReference type="OrthoDB" id="3045290at2759"/>
<sequence>MTIPTILNLKTPNHPLHAPNLVSTGSRVLFPCGLCQQPQWPNVQLSCVDNLLYETQWLRIAYHDMATHNIDNGTGRLDASIQFELDRTQNIGIGKLNCSDFD</sequence>